<evidence type="ECO:0000313" key="3">
    <source>
        <dbReference type="Proteomes" id="UP001168883"/>
    </source>
</evidence>
<protein>
    <recommendedName>
        <fullName evidence="4">Lipoprotein</fullName>
    </recommendedName>
</protein>
<keyword evidence="3" id="KW-1185">Reference proteome</keyword>
<reference evidence="2" key="1">
    <citation type="submission" date="2023-07" db="EMBL/GenBank/DDBJ databases">
        <authorList>
            <person name="Aktuganov G."/>
            <person name="Boyko T."/>
            <person name="Delegan Y."/>
            <person name="Galimzianova N."/>
            <person name="Gilvanova E."/>
            <person name="Korobov V."/>
            <person name="Kuzmina L."/>
            <person name="Melentiev A."/>
            <person name="Milman P."/>
            <person name="Ryabova A."/>
            <person name="Stupak E."/>
            <person name="Yasakov T."/>
            <person name="Zharikova N."/>
            <person name="Zhurenko E."/>
        </authorList>
    </citation>
    <scope>NUCLEOTIDE SEQUENCE</scope>
    <source>
        <strain evidence="2">IB-739</strain>
    </source>
</reference>
<dbReference type="PROSITE" id="PS51257">
    <property type="entry name" value="PROKAR_LIPOPROTEIN"/>
    <property type="match status" value="1"/>
</dbReference>
<keyword evidence="1" id="KW-0732">Signal</keyword>
<dbReference type="EMBL" id="JAUMKJ010000005">
    <property type="protein sequence ID" value="MDO3676437.1"/>
    <property type="molecule type" value="Genomic_DNA"/>
</dbReference>
<dbReference type="SUPFAM" id="SSF69304">
    <property type="entry name" value="Tricorn protease N-terminal domain"/>
    <property type="match status" value="1"/>
</dbReference>
<dbReference type="RefSeq" id="WP_302877464.1">
    <property type="nucleotide sequence ID" value="NZ_JAUMKJ010000005.1"/>
</dbReference>
<evidence type="ECO:0000313" key="2">
    <source>
        <dbReference type="EMBL" id="MDO3676437.1"/>
    </source>
</evidence>
<feature type="chain" id="PRO_5045254904" description="Lipoprotein" evidence="1">
    <location>
        <begin position="20"/>
        <end position="350"/>
    </location>
</feature>
<feature type="signal peptide" evidence="1">
    <location>
        <begin position="1"/>
        <end position="19"/>
    </location>
</feature>
<comment type="caution">
    <text evidence="2">The sequence shown here is derived from an EMBL/GenBank/DDBJ whole genome shotgun (WGS) entry which is preliminary data.</text>
</comment>
<evidence type="ECO:0000256" key="1">
    <source>
        <dbReference type="SAM" id="SignalP"/>
    </source>
</evidence>
<organism evidence="2 3">
    <name type="scientific">Paenibacillus ehimensis</name>
    <dbReference type="NCBI Taxonomy" id="79264"/>
    <lineage>
        <taxon>Bacteria</taxon>
        <taxon>Bacillati</taxon>
        <taxon>Bacillota</taxon>
        <taxon>Bacilli</taxon>
        <taxon>Bacillales</taxon>
        <taxon>Paenibacillaceae</taxon>
        <taxon>Paenibacillus</taxon>
    </lineage>
</organism>
<proteinExistence type="predicted"/>
<evidence type="ECO:0008006" key="4">
    <source>
        <dbReference type="Google" id="ProtNLM"/>
    </source>
</evidence>
<gene>
    <name evidence="2" type="ORF">Q3C12_05430</name>
</gene>
<name>A0ABT8V4S0_9BACL</name>
<sequence>MKRAWFAVILLLVASLLQACAESRNQSISHPETEQFLEKSKESTYLSLTVTNKKSENHYFTYDLETKVLEEAAITPDTAQYPLGAVDRAQQLLYYAERDSTGSDQLFKLDLKTKQKEQLTKNLFAINYMIPAGNLVILAAASKEKNSVQPVTFNTETKQLNFWFGAEDDDTSVEDLTFNPYTSRLYATLFSAQEGRRNSKKTAETQADDTVPAVHRVVEYDLNGKSLRELYSAQEKIVRFHVSKDAKQAIMRSAPMVFERRELYLYDLETKRREKLDIPGISTVSHAVIAPDEKGLFILGVPNSMGEASSSIEKSGPPNGLYYFNLDTRQVTPIFIKDEHYINNFVLLKQ</sequence>
<dbReference type="Proteomes" id="UP001168883">
    <property type="component" value="Unassembled WGS sequence"/>
</dbReference>
<accession>A0ABT8V4S0</accession>